<protein>
    <recommendedName>
        <fullName evidence="3">Fatty acid desaturase N-terminal domain-containing protein</fullName>
    </recommendedName>
</protein>
<comment type="similarity">
    <text evidence="1">Belongs to the fatty acid desaturase type 1 family.</text>
</comment>
<dbReference type="InterPro" id="IPR021863">
    <property type="entry name" value="FAS_N"/>
</dbReference>
<keyword evidence="5" id="KW-1185">Reference proteome</keyword>
<name>A0A9P7FVU4_9AGAR</name>
<organism evidence="4 5">
    <name type="scientific">Sphagnurus paluster</name>
    <dbReference type="NCBI Taxonomy" id="117069"/>
    <lineage>
        <taxon>Eukaryota</taxon>
        <taxon>Fungi</taxon>
        <taxon>Dikarya</taxon>
        <taxon>Basidiomycota</taxon>
        <taxon>Agaricomycotina</taxon>
        <taxon>Agaricomycetes</taxon>
        <taxon>Agaricomycetidae</taxon>
        <taxon>Agaricales</taxon>
        <taxon>Tricholomatineae</taxon>
        <taxon>Lyophyllaceae</taxon>
        <taxon>Sphagnurus</taxon>
    </lineage>
</organism>
<gene>
    <name evidence="4" type="ORF">H0H81_005381</name>
</gene>
<feature type="domain" description="Fatty acid desaturase N-terminal" evidence="3">
    <location>
        <begin position="11"/>
        <end position="54"/>
    </location>
</feature>
<evidence type="ECO:0000259" key="3">
    <source>
        <dbReference type="Pfam" id="PF11960"/>
    </source>
</evidence>
<reference evidence="4" key="2">
    <citation type="submission" date="2021-10" db="EMBL/GenBank/DDBJ databases">
        <title>Phylogenomics reveals ancestral predisposition of the termite-cultivated fungus Termitomyces towards a domesticated lifestyle.</title>
        <authorList>
            <person name="Auxier B."/>
            <person name="Grum-Grzhimaylo A."/>
            <person name="Cardenas M.E."/>
            <person name="Lodge J.D."/>
            <person name="Laessoe T."/>
            <person name="Pedersen O."/>
            <person name="Smith M.E."/>
            <person name="Kuyper T.W."/>
            <person name="Franco-Molano E.A."/>
            <person name="Baroni T.J."/>
            <person name="Aanen D.K."/>
        </authorList>
    </citation>
    <scope>NUCLEOTIDE SEQUENCE</scope>
    <source>
        <strain evidence="4">D49</strain>
    </source>
</reference>
<comment type="caution">
    <text evidence="4">The sequence shown here is derived from an EMBL/GenBank/DDBJ whole genome shotgun (WGS) entry which is preliminary data.</text>
</comment>
<dbReference type="AlphaFoldDB" id="A0A9P7FVU4"/>
<sequence length="93" mass="10423">MGAIHAIEDYNEDKLPAYSPMPWSLKEIRAAIPAHLFVRHTLKGLTYLARDLLLAATAWSLATYIDPFFKDPSNKQLLTPLGAEVARWASWGV</sequence>
<reference evidence="4" key="1">
    <citation type="submission" date="2021-02" db="EMBL/GenBank/DDBJ databases">
        <authorList>
            <person name="Nieuwenhuis M."/>
            <person name="Van De Peppel L.J.J."/>
        </authorList>
    </citation>
    <scope>NUCLEOTIDE SEQUENCE</scope>
    <source>
        <strain evidence="4">D49</strain>
    </source>
</reference>
<evidence type="ECO:0000256" key="1">
    <source>
        <dbReference type="ARBA" id="ARBA00009295"/>
    </source>
</evidence>
<dbReference type="GO" id="GO:0016717">
    <property type="term" value="F:oxidoreductase activity, acting on paired donors, with oxidation of a pair of donors resulting in the reduction of molecular oxygen to two molecules of water"/>
    <property type="evidence" value="ECO:0007669"/>
    <property type="project" value="InterPro"/>
</dbReference>
<dbReference type="Proteomes" id="UP000717328">
    <property type="component" value="Unassembled WGS sequence"/>
</dbReference>
<dbReference type="EMBL" id="JABCKI010005850">
    <property type="protein sequence ID" value="KAG5637218.1"/>
    <property type="molecule type" value="Genomic_DNA"/>
</dbReference>
<proteinExistence type="inferred from homology"/>
<evidence type="ECO:0000256" key="2">
    <source>
        <dbReference type="ARBA" id="ARBA00023002"/>
    </source>
</evidence>
<dbReference type="OrthoDB" id="1461976at2759"/>
<dbReference type="Pfam" id="PF11960">
    <property type="entry name" value="DUF3474"/>
    <property type="match status" value="1"/>
</dbReference>
<accession>A0A9P7FVU4</accession>
<evidence type="ECO:0000313" key="5">
    <source>
        <dbReference type="Proteomes" id="UP000717328"/>
    </source>
</evidence>
<evidence type="ECO:0000313" key="4">
    <source>
        <dbReference type="EMBL" id="KAG5637218.1"/>
    </source>
</evidence>
<keyword evidence="2" id="KW-0560">Oxidoreductase</keyword>